<dbReference type="EMBL" id="MZ501108">
    <property type="protein sequence ID" value="QXV85152.1"/>
    <property type="molecule type" value="Genomic_DNA"/>
</dbReference>
<gene>
    <name evidence="1" type="ORF">bas27_0082</name>
</gene>
<organism evidence="1 2">
    <name type="scientific">Escherichia phage TrudiGerster</name>
    <dbReference type="NCBI Taxonomy" id="2851991"/>
    <lineage>
        <taxon>Viruses</taxon>
        <taxon>Duplodnaviria</taxon>
        <taxon>Heunggongvirae</taxon>
        <taxon>Uroviricota</taxon>
        <taxon>Caudoviricetes</taxon>
        <taxon>Demerecviridae</taxon>
        <taxon>Markadamsvirinae</taxon>
        <taxon>Epseptimavirus</taxon>
        <taxon>Epseptimavirus trudigerster</taxon>
    </lineage>
</organism>
<evidence type="ECO:0000313" key="2">
    <source>
        <dbReference type="Proteomes" id="UP000828574"/>
    </source>
</evidence>
<sequence>MYFRSECLSGISPSYLILTDRRIRTYIFHQLRLDITVYTRTAVLLHKSVRHPTISWLVIPR</sequence>
<protein>
    <submittedName>
        <fullName evidence="1">Uncharacterized protein</fullName>
    </submittedName>
</protein>
<dbReference type="RefSeq" id="YP_011992248.1">
    <property type="nucleotide sequence ID" value="NC_105114.1"/>
</dbReference>
<dbReference type="Proteomes" id="UP000828574">
    <property type="component" value="Segment"/>
</dbReference>
<evidence type="ECO:0000313" key="1">
    <source>
        <dbReference type="EMBL" id="QXV85152.1"/>
    </source>
</evidence>
<name>A0AAE8B3L8_9CAUD</name>
<reference evidence="2" key="1">
    <citation type="journal article" date="2021" name="PLoS Biol.">
        <title>Systematic exploration of Escherichia coli phage-host interactions with the BASEL phage collection.</title>
        <authorList>
            <person name="Maffei E."/>
            <person name="Shaidullina A."/>
            <person name="Burkolter M."/>
            <person name="Heyer Y."/>
            <person name="Estermann F."/>
            <person name="Druelle V."/>
            <person name="Sauer P."/>
            <person name="Willi L."/>
            <person name="Michaelis S."/>
            <person name="Hilbi H."/>
            <person name="Thaler D.S."/>
            <person name="Harms A."/>
        </authorList>
    </citation>
    <scope>NUCLEOTIDE SEQUENCE [LARGE SCALE GENOMIC DNA]</scope>
    <source>
        <strain evidence="2">Bas27</strain>
    </source>
</reference>
<dbReference type="GeneID" id="300968904"/>
<accession>A0AAE8B3L8</accession>
<proteinExistence type="predicted"/>
<keyword evidence="2" id="KW-1185">Reference proteome</keyword>